<dbReference type="GO" id="GO:0009279">
    <property type="term" value="C:cell outer membrane"/>
    <property type="evidence" value="ECO:0007669"/>
    <property type="project" value="UniProtKB-SubCell"/>
</dbReference>
<keyword evidence="3 7" id="KW-1134">Transmembrane beta strand</keyword>
<feature type="domain" description="Outer membrane protein beta-barrel" evidence="9">
    <location>
        <begin position="383"/>
        <end position="778"/>
    </location>
</feature>
<keyword evidence="4 7" id="KW-0812">Transmembrane</keyword>
<organism evidence="10 11">
    <name type="scientific">Croceimicrobium hydrocarbonivorans</name>
    <dbReference type="NCBI Taxonomy" id="2761580"/>
    <lineage>
        <taxon>Bacteria</taxon>
        <taxon>Pseudomonadati</taxon>
        <taxon>Bacteroidota</taxon>
        <taxon>Flavobacteriia</taxon>
        <taxon>Flavobacteriales</taxon>
        <taxon>Owenweeksiaceae</taxon>
        <taxon>Croceimicrobium</taxon>
    </lineage>
</organism>
<keyword evidence="6 7" id="KW-0998">Cell outer membrane</keyword>
<name>A0A7H0VD75_9FLAO</name>
<dbReference type="PROSITE" id="PS52016">
    <property type="entry name" value="TONB_DEPENDENT_REC_3"/>
    <property type="match status" value="1"/>
</dbReference>
<keyword evidence="2 7" id="KW-0813">Transport</keyword>
<keyword evidence="11" id="KW-1185">Reference proteome</keyword>
<feature type="domain" description="TonB-dependent receptor plug" evidence="8">
    <location>
        <begin position="153"/>
        <end position="225"/>
    </location>
</feature>
<accession>A0A7H0VD75</accession>
<evidence type="ECO:0000256" key="5">
    <source>
        <dbReference type="ARBA" id="ARBA00023136"/>
    </source>
</evidence>
<evidence type="ECO:0000256" key="2">
    <source>
        <dbReference type="ARBA" id="ARBA00022448"/>
    </source>
</evidence>
<dbReference type="InterPro" id="IPR012910">
    <property type="entry name" value="Plug_dom"/>
</dbReference>
<keyword evidence="10" id="KW-0675">Receptor</keyword>
<evidence type="ECO:0000259" key="8">
    <source>
        <dbReference type="Pfam" id="PF07715"/>
    </source>
</evidence>
<evidence type="ECO:0000256" key="6">
    <source>
        <dbReference type="ARBA" id="ARBA00023237"/>
    </source>
</evidence>
<dbReference type="Gene3D" id="2.60.40.1120">
    <property type="entry name" value="Carboxypeptidase-like, regulatory domain"/>
    <property type="match status" value="1"/>
</dbReference>
<evidence type="ECO:0000259" key="9">
    <source>
        <dbReference type="Pfam" id="PF14905"/>
    </source>
</evidence>
<evidence type="ECO:0000256" key="1">
    <source>
        <dbReference type="ARBA" id="ARBA00004571"/>
    </source>
</evidence>
<dbReference type="SUPFAM" id="SSF56935">
    <property type="entry name" value="Porins"/>
    <property type="match status" value="1"/>
</dbReference>
<dbReference type="Pfam" id="PF14905">
    <property type="entry name" value="OMP_b-brl_3"/>
    <property type="match status" value="1"/>
</dbReference>
<dbReference type="PANTHER" id="PTHR40980:SF4">
    <property type="entry name" value="TONB-DEPENDENT RECEPTOR-LIKE BETA-BARREL DOMAIN-CONTAINING PROTEIN"/>
    <property type="match status" value="1"/>
</dbReference>
<evidence type="ECO:0000256" key="4">
    <source>
        <dbReference type="ARBA" id="ARBA00022692"/>
    </source>
</evidence>
<dbReference type="InterPro" id="IPR041700">
    <property type="entry name" value="OMP_b-brl_3"/>
</dbReference>
<evidence type="ECO:0000256" key="7">
    <source>
        <dbReference type="PROSITE-ProRule" id="PRU01360"/>
    </source>
</evidence>
<comment type="similarity">
    <text evidence="7">Belongs to the TonB-dependent receptor family.</text>
</comment>
<dbReference type="AlphaFoldDB" id="A0A7H0VD75"/>
<dbReference type="InterPro" id="IPR039426">
    <property type="entry name" value="TonB-dep_rcpt-like"/>
</dbReference>
<dbReference type="Gene3D" id="2.170.130.10">
    <property type="entry name" value="TonB-dependent receptor, plug domain"/>
    <property type="match status" value="1"/>
</dbReference>
<reference evidence="10 11" key="1">
    <citation type="submission" date="2020-08" db="EMBL/GenBank/DDBJ databases">
        <title>Croceimicrobium hydrocarbonivorans gen. nov., sp. nov., a novel marine bacterium isolated from a bacterial consortium that degrades polyethylene terephthalate.</title>
        <authorList>
            <person name="Liu R."/>
        </authorList>
    </citation>
    <scope>NUCLEOTIDE SEQUENCE [LARGE SCALE GENOMIC DNA]</scope>
    <source>
        <strain evidence="10 11">A20-9</strain>
    </source>
</reference>
<dbReference type="InterPro" id="IPR036942">
    <property type="entry name" value="Beta-barrel_TonB_sf"/>
</dbReference>
<dbReference type="PANTHER" id="PTHR40980">
    <property type="entry name" value="PLUG DOMAIN-CONTAINING PROTEIN"/>
    <property type="match status" value="1"/>
</dbReference>
<protein>
    <submittedName>
        <fullName evidence="10">TonB-dependent receptor</fullName>
    </submittedName>
</protein>
<comment type="subcellular location">
    <subcellularLocation>
        <location evidence="1 7">Cell outer membrane</location>
        <topology evidence="1 7">Multi-pass membrane protein</topology>
    </subcellularLocation>
</comment>
<evidence type="ECO:0000256" key="3">
    <source>
        <dbReference type="ARBA" id="ARBA00022452"/>
    </source>
</evidence>
<evidence type="ECO:0000313" key="11">
    <source>
        <dbReference type="Proteomes" id="UP000516305"/>
    </source>
</evidence>
<dbReference type="InterPro" id="IPR008969">
    <property type="entry name" value="CarboxyPept-like_regulatory"/>
</dbReference>
<evidence type="ECO:0000313" key="10">
    <source>
        <dbReference type="EMBL" id="QNR23673.1"/>
    </source>
</evidence>
<dbReference type="KEGG" id="chyd:H4K34_15020"/>
<sequence length="794" mass="89783">MAINRISIVLVLGVIFSLSPLRLWSQSEIRIEGQVADALSKIPIPYASVALVDSVNGRVKDGVTTGEDGTFDLTTKETDFYLEISFMGYQSLQIRNYNPQSSVVRLGVIYLKENSQSLDEIEVTAEKSAMEFKLDKRVFNVGKDLNTTGMGALDVLSNVPSVNVNIEGQISLRGNTGVQILINGKPSVLSEEGSNALGTITADMIESIEVITNPSAKYEAEGTSGIINIILKKEEKKGFNGSVSVNTGIPDNHSVGVSLNRRTENFNFFTQFGVGYRSMPRYNESLNRNLNDGTEIYSEGTEYRNENFYNITLGTDYHINDWNVLTLSGSMAYEIEDQPSETDFRLRDANGSLLSEYRRTEETSATNPKYQYDLQYEKQFRNNEDHKLLISTLGRFFGKTQSSQFLNIPIGTSDVAPNQRTETSFFDRSFVYKLDYSNPITEAFSLEAGALYEQNDVGNDYQVLNNASSGYVIDSSLTNNFEYDQGVFGVYSTAAYEGKKWGLKLGLRYEHTLLNTLLTTTNEANRQEYSNWFPTVHSSYKISQRFSMQAGYSRRIFRPRLWDLNPFFNIRNNYNIRRGNPELQPEFGDSYELTGIWIFENLSLNTSLYHLYTTDVVDRVSFFENNVNTTMPVNVGSRNQTGLEINGKYNPVKWLGINGDFNYGYFSREGVFQDQDFSFQGDKWNTRITGKIKLPAGFDVELSGNYESAYKTVQGEQSGFAFGDIGLRKKLWDGKGVVNLSVRDIFASRIQESRVYQNDFYAYSFSQRGRFITLGFSYSFGKGEAMSYNGGRRH</sequence>
<dbReference type="Proteomes" id="UP000516305">
    <property type="component" value="Chromosome"/>
</dbReference>
<dbReference type="SUPFAM" id="SSF49464">
    <property type="entry name" value="Carboxypeptidase regulatory domain-like"/>
    <property type="match status" value="1"/>
</dbReference>
<proteinExistence type="inferred from homology"/>
<dbReference type="RefSeq" id="WP_210758207.1">
    <property type="nucleotide sequence ID" value="NZ_CP060139.1"/>
</dbReference>
<dbReference type="Pfam" id="PF07715">
    <property type="entry name" value="Plug"/>
    <property type="match status" value="1"/>
</dbReference>
<keyword evidence="5 7" id="KW-0472">Membrane</keyword>
<dbReference type="Pfam" id="PF13715">
    <property type="entry name" value="CarbopepD_reg_2"/>
    <property type="match status" value="1"/>
</dbReference>
<dbReference type="InterPro" id="IPR037066">
    <property type="entry name" value="Plug_dom_sf"/>
</dbReference>
<dbReference type="Gene3D" id="2.40.170.20">
    <property type="entry name" value="TonB-dependent receptor, beta-barrel domain"/>
    <property type="match status" value="1"/>
</dbReference>
<gene>
    <name evidence="10" type="ORF">H4K34_15020</name>
</gene>
<dbReference type="EMBL" id="CP060139">
    <property type="protein sequence ID" value="QNR23673.1"/>
    <property type="molecule type" value="Genomic_DNA"/>
</dbReference>